<dbReference type="GO" id="GO:0005085">
    <property type="term" value="F:guanyl-nucleotide exchange factor activity"/>
    <property type="evidence" value="ECO:0007669"/>
    <property type="project" value="UniProtKB-KW"/>
</dbReference>
<feature type="region of interest" description="Disordered" evidence="3">
    <location>
        <begin position="841"/>
        <end position="903"/>
    </location>
</feature>
<dbReference type="Pfam" id="PF00169">
    <property type="entry name" value="PH"/>
    <property type="match status" value="1"/>
</dbReference>
<evidence type="ECO:0000259" key="4">
    <source>
        <dbReference type="PROSITE" id="PS50003"/>
    </source>
</evidence>
<keyword evidence="1 2" id="KW-0344">Guanine-nucleotide releasing factor</keyword>
<accession>A0A3P3Y0N6</accession>
<feature type="domain" description="N-terminal Ras-GEF" evidence="6">
    <location>
        <begin position="1039"/>
        <end position="1159"/>
    </location>
</feature>
<dbReference type="InterPro" id="IPR001849">
    <property type="entry name" value="PH_domain"/>
</dbReference>
<dbReference type="InterPro" id="IPR036964">
    <property type="entry name" value="RASGEF_cat_dom_sf"/>
</dbReference>
<dbReference type="PANTHER" id="PTHR23113:SF99">
    <property type="entry name" value="RASGEF DOMAIN-CONTAINING PROTEIN"/>
    <property type="match status" value="1"/>
</dbReference>
<dbReference type="InterPro" id="IPR008937">
    <property type="entry name" value="Ras-like_GEF"/>
</dbReference>
<evidence type="ECO:0000256" key="2">
    <source>
        <dbReference type="PROSITE-ProRule" id="PRU00168"/>
    </source>
</evidence>
<dbReference type="InterPro" id="IPR011993">
    <property type="entry name" value="PH-like_dom_sf"/>
</dbReference>
<dbReference type="InterPro" id="IPR023578">
    <property type="entry name" value="Ras_GEF_dom_sf"/>
</dbReference>
<name>A0A3P3Y0N6_PLABS</name>
<feature type="region of interest" description="Disordered" evidence="3">
    <location>
        <begin position="762"/>
        <end position="789"/>
    </location>
</feature>
<geneLocation type="mitochondrion" evidence="7"/>
<proteinExistence type="predicted"/>
<reference evidence="7 8" key="1">
    <citation type="submission" date="2018-03" db="EMBL/GenBank/DDBJ databases">
        <authorList>
            <person name="Fogelqvist J."/>
        </authorList>
    </citation>
    <scope>NUCLEOTIDE SEQUENCE [LARGE SCALE GENOMIC DNA]</scope>
</reference>
<dbReference type="SUPFAM" id="SSF50729">
    <property type="entry name" value="PH domain-like"/>
    <property type="match status" value="1"/>
</dbReference>
<dbReference type="EMBL" id="OVEO01000001">
    <property type="protein sequence ID" value="SPQ93733.1"/>
    <property type="molecule type" value="Genomic_DNA"/>
</dbReference>
<dbReference type="InterPro" id="IPR027417">
    <property type="entry name" value="P-loop_NTPase"/>
</dbReference>
<dbReference type="InterPro" id="IPR000651">
    <property type="entry name" value="Ras-like_Gua-exchang_fac_N"/>
</dbReference>
<sequence>MFDGAGSDLPSAASQLSDADLSAMFALADQVAASSPALSGAAPGPAAGDGDGQPPSYIGDDFLAAVHALSNDQVDRACEEALRGAPSRARLTSLPEDLLAAIFARVQCDALLFQCLAPACTTFSRIVRGFRFRRMMYLGEPRPAIGPALDDVLAWLECQSRYLPSNPSLSRQAVDRLLGKHGDVRKVLRVNSMAQALYVAFLCGEPLDGIVASLVGVLRLPNAQLPIVAELLHVVELAARDTPSSCSRRRRLLQDVQAVKAALFDRVCAVGSDRALTHEQRRVVGIDPRCNQLFRVIAFAGSGKTTTVHSAARRWLRDAPSLRILYLAFNKEAVSDARRRFASTTVDCRTIHSLALRGVGLGPSGRQALEQCQRLGIKGYLQPPRSWKVDFRTGKAANRIVARFLTSDARDFPARDDDDDGAAYDLAVRLWRAAQAGRIAITHDVYLKVYQLGRPDLKTTFDVVIVDESQDCNAAMKGIILEQDVTRLLIGDVYQHIYGFRGCYNLLREAPADSTLTLSRSFRFGSAIAEVCNIILGVLRAHEADASQATITGSTCADQVQSEAFRGRHAVIARSNANVWLTALRAHFVERKKVHIVGGINNDAGSLFTLYYEVAMMMSGRAFKPTHQSLKNLTRKTLIRTTDKGDDEDLSRARWFHDDACHEFPDLPQRMADLRAAVVPDGEQADVIVSNVHQAKGMEFDDVDLVDDFIDIAALEQGRKRDCPKEVVREELCLLYVAYLWSSSGNVGRQRLTVVRMSERDGSPPSCASCPQSDNDAGPFGARARERNRDQYRDYPAAGLRLLVSADEQAVSAYEAVAAGARIGTLYHLIIHMTVARRQMGGSKREASSHPGTDPVLRRCRGSRCLSNPHADDDDDGDADTMTSSSSQPTRQGQLTKQGGRNGGWKTWRDRWFVLDQAQLAYYKNEPAYRANVPALGTVPVGDIVDLKSSKSDDAKFYLRTGGASIALRAPSRPIKLDWIRAIREARASAPGPPTPSGATNDPAAAVVIVARAVPWADDSGGRRLSALLAPPGPPDPAPPSATSLMTVDQLVDRLVVETADPEFQAAFLLYRRAFISAGDLLARLEAAFDAAADDAARKVGVVHLVCQWIEASFDDFDRPLRKQCRAFLRRAVADVDGAVAISKSHVEAVYDRAARRAKQAPEFRLKRLSARGASLADGPVDVTQIAPEDVAEWMTAVEHDLLRAIRPIEFVDRAWTRSQAPGIQRMTRRFNQVSYWVASQTLSVAEAGARQRTMQHLIKAAAICLDMCNYFGAAEIVTGLGLTPVYRLADDWRALNAKAKARFVRITEAVADDDNFAAYRKAFRDGIGKAQVPMLAVTLKDLFQLDSLPSRADDDRVNWGKYQRQWAIVSELVRSRKVPYRVTPSQDAADTLERSVERVLTEDDLFALSHRIAPPAQRKPAPATA</sequence>
<dbReference type="Gene3D" id="2.30.29.30">
    <property type="entry name" value="Pleckstrin-homology domain (PH domain)/Phosphotyrosine-binding domain (PTB)"/>
    <property type="match status" value="1"/>
</dbReference>
<keyword evidence="7" id="KW-0496">Mitochondrion</keyword>
<evidence type="ECO:0000259" key="5">
    <source>
        <dbReference type="PROSITE" id="PS50009"/>
    </source>
</evidence>
<dbReference type="PROSITE" id="PS50003">
    <property type="entry name" value="PH_DOMAIN"/>
    <property type="match status" value="1"/>
</dbReference>
<dbReference type="PROSITE" id="PS50009">
    <property type="entry name" value="RASGEF_CAT"/>
    <property type="match status" value="1"/>
</dbReference>
<organism evidence="7 8">
    <name type="scientific">Plasmodiophora brassicae</name>
    <name type="common">Clubroot disease agent</name>
    <dbReference type="NCBI Taxonomy" id="37360"/>
    <lineage>
        <taxon>Eukaryota</taxon>
        <taxon>Sar</taxon>
        <taxon>Rhizaria</taxon>
        <taxon>Endomyxa</taxon>
        <taxon>Phytomyxea</taxon>
        <taxon>Plasmodiophorida</taxon>
        <taxon>Plasmodiophoridae</taxon>
        <taxon>Plasmodiophora</taxon>
    </lineage>
</organism>
<dbReference type="SMART" id="SM00233">
    <property type="entry name" value="PH"/>
    <property type="match status" value="1"/>
</dbReference>
<dbReference type="CDD" id="cd06224">
    <property type="entry name" value="REM"/>
    <property type="match status" value="1"/>
</dbReference>
<dbReference type="Gene3D" id="3.40.50.300">
    <property type="entry name" value="P-loop containing nucleotide triphosphate hydrolases"/>
    <property type="match status" value="1"/>
</dbReference>
<dbReference type="InterPro" id="IPR001895">
    <property type="entry name" value="RASGEF_cat_dom"/>
</dbReference>
<evidence type="ECO:0000259" key="6">
    <source>
        <dbReference type="PROSITE" id="PS50212"/>
    </source>
</evidence>
<dbReference type="SUPFAM" id="SSF48366">
    <property type="entry name" value="Ras GEF"/>
    <property type="match status" value="1"/>
</dbReference>
<feature type="domain" description="PH" evidence="4">
    <location>
        <begin position="888"/>
        <end position="988"/>
    </location>
</feature>
<evidence type="ECO:0000313" key="8">
    <source>
        <dbReference type="Proteomes" id="UP000290189"/>
    </source>
</evidence>
<dbReference type="Pfam" id="PF00617">
    <property type="entry name" value="RasGEF"/>
    <property type="match status" value="1"/>
</dbReference>
<feature type="domain" description="Ras-GEF" evidence="5">
    <location>
        <begin position="1187"/>
        <end position="1416"/>
    </location>
</feature>
<evidence type="ECO:0000256" key="3">
    <source>
        <dbReference type="SAM" id="MobiDB-lite"/>
    </source>
</evidence>
<dbReference type="SMART" id="SM00147">
    <property type="entry name" value="RasGEF"/>
    <property type="match status" value="1"/>
</dbReference>
<dbReference type="Proteomes" id="UP000290189">
    <property type="component" value="Unassembled WGS sequence"/>
</dbReference>
<gene>
    <name evidence="7" type="ORF">PLBR_LOCUS948</name>
</gene>
<feature type="compositionally biased region" description="Polar residues" evidence="3">
    <location>
        <begin position="881"/>
        <end position="899"/>
    </location>
</feature>
<dbReference type="GO" id="GO:0007264">
    <property type="term" value="P:small GTPase-mediated signal transduction"/>
    <property type="evidence" value="ECO:0007669"/>
    <property type="project" value="InterPro"/>
</dbReference>
<evidence type="ECO:0000256" key="1">
    <source>
        <dbReference type="ARBA" id="ARBA00022658"/>
    </source>
</evidence>
<dbReference type="PANTHER" id="PTHR23113">
    <property type="entry name" value="GUANINE NUCLEOTIDE EXCHANGE FACTOR"/>
    <property type="match status" value="1"/>
</dbReference>
<protein>
    <submittedName>
        <fullName evidence="7">Uncharacterized protein</fullName>
    </submittedName>
</protein>
<evidence type="ECO:0000313" key="7">
    <source>
        <dbReference type="EMBL" id="SPQ93733.1"/>
    </source>
</evidence>
<dbReference type="PROSITE" id="PS50212">
    <property type="entry name" value="RASGEF_NTER"/>
    <property type="match status" value="1"/>
</dbReference>
<dbReference type="Gene3D" id="1.20.870.10">
    <property type="entry name" value="Son of sevenless (SoS) protein Chain: S domain 1"/>
    <property type="match status" value="1"/>
</dbReference>
<dbReference type="Pfam" id="PF13245">
    <property type="entry name" value="AAA_19"/>
    <property type="match status" value="1"/>
</dbReference>
<dbReference type="Gene3D" id="1.10.840.10">
    <property type="entry name" value="Ras guanine-nucleotide exchange factors catalytic domain"/>
    <property type="match status" value="1"/>
</dbReference>
<dbReference type="SUPFAM" id="SSF52540">
    <property type="entry name" value="P-loop containing nucleoside triphosphate hydrolases"/>
    <property type="match status" value="1"/>
</dbReference>